<evidence type="ECO:0000256" key="1">
    <source>
        <dbReference type="ARBA" id="ARBA00007626"/>
    </source>
</evidence>
<accession>A0A251LT01</accession>
<dbReference type="Gramene" id="Manes.01G177300.1.v8.1">
    <property type="protein sequence ID" value="Manes.01G177300.1.v8.1.CDS"/>
    <property type="gene ID" value="Manes.01G177300.v8.1"/>
</dbReference>
<dbReference type="PANTHER" id="PTHR47447">
    <property type="entry name" value="OS03G0856100 PROTEIN"/>
    <property type="match status" value="1"/>
</dbReference>
<dbReference type="GO" id="GO:0006397">
    <property type="term" value="P:mRNA processing"/>
    <property type="evidence" value="ECO:0000318"/>
    <property type="project" value="GO_Central"/>
</dbReference>
<evidence type="ECO:0000256" key="2">
    <source>
        <dbReference type="ARBA" id="ARBA00022737"/>
    </source>
</evidence>
<dbReference type="InterPro" id="IPR002885">
    <property type="entry name" value="PPR_rpt"/>
</dbReference>
<dbReference type="GO" id="GO:0003729">
    <property type="term" value="F:mRNA binding"/>
    <property type="evidence" value="ECO:0000318"/>
    <property type="project" value="GO_Central"/>
</dbReference>
<dbReference type="OrthoDB" id="185373at2759"/>
<gene>
    <name evidence="4" type="ORF">MANES_01G177300</name>
</gene>
<feature type="repeat" description="PPR" evidence="3">
    <location>
        <begin position="301"/>
        <end position="335"/>
    </location>
</feature>
<proteinExistence type="inferred from homology"/>
<dbReference type="EMBL" id="CM004387">
    <property type="protein sequence ID" value="OAY61282.1"/>
    <property type="molecule type" value="Genomic_DNA"/>
</dbReference>
<evidence type="ECO:0000313" key="4">
    <source>
        <dbReference type="EMBL" id="OAY61282.1"/>
    </source>
</evidence>
<dbReference type="OMA" id="HEFASMK"/>
<reference evidence="4 5" key="1">
    <citation type="submission" date="2016-02" db="EMBL/GenBank/DDBJ databases">
        <title>WGS assembly of Manihot esculenta.</title>
        <authorList>
            <person name="Bredeson J.V."/>
            <person name="Prochnik S.E."/>
            <person name="Lyons J.B."/>
            <person name="Schmutz J."/>
            <person name="Grimwood J."/>
            <person name="Vrebalov J."/>
            <person name="Bart R.S."/>
            <person name="Amuge T."/>
            <person name="Ferguson M.E."/>
            <person name="Green R."/>
            <person name="Putnam N."/>
            <person name="Stites J."/>
            <person name="Rounsley S."/>
            <person name="Rokhsar D.S."/>
        </authorList>
    </citation>
    <scope>NUCLEOTIDE SEQUENCE [LARGE SCALE GENOMIC DNA]</scope>
    <source>
        <strain evidence="5">cv. AM560-2</strain>
        <tissue evidence="4">Leaf</tissue>
    </source>
</reference>
<sequence length="382" mass="43361">MRILVGILGKNFFFSRLLLFCPPRIRFTPKKSCMISIPVGFPRTSPLAVHSTEIVANYRQIATHASLHEDVVAEGNLNQILAAIEDAPSSTEEICIAYLDKLCKAGDVSIAARLLQFLQNKNIFLGPNAYNLVLAAAGEKTKIEILSQVFKDLIMSREFLPLASFLNLAKGFINTNDHVLLLRLVREVSELTFPRSTMFMNRIMFAFAECRQYDKALLIYDQIKDLRSKPDLITYNTVLDILGHVGRVDEMLHEFASMKEAGIAPDFISYNTLLNQLQKAGRLDLCLIYMKEMDEGGIEPDLLTYTALIQNFGRTGNIEESLKLFREMKTKQIRPSIYIYRSLINRLKKMGKVELAMTLLEEMNASLPNLAGPRDFKRKGRR</sequence>
<feature type="repeat" description="PPR" evidence="3">
    <location>
        <begin position="231"/>
        <end position="265"/>
    </location>
</feature>
<dbReference type="InterPro" id="IPR011990">
    <property type="entry name" value="TPR-like_helical_dom_sf"/>
</dbReference>
<evidence type="ECO:0000256" key="3">
    <source>
        <dbReference type="PROSITE-ProRule" id="PRU00708"/>
    </source>
</evidence>
<dbReference type="AlphaFoldDB" id="A0A251LT01"/>
<protein>
    <recommendedName>
        <fullName evidence="6">Pentacotripeptide-repeat region of PRORP domain-containing protein</fullName>
    </recommendedName>
</protein>
<organism evidence="4 5">
    <name type="scientific">Manihot esculenta</name>
    <name type="common">Cassava</name>
    <name type="synonym">Jatropha manihot</name>
    <dbReference type="NCBI Taxonomy" id="3983"/>
    <lineage>
        <taxon>Eukaryota</taxon>
        <taxon>Viridiplantae</taxon>
        <taxon>Streptophyta</taxon>
        <taxon>Embryophyta</taxon>
        <taxon>Tracheophyta</taxon>
        <taxon>Spermatophyta</taxon>
        <taxon>Magnoliopsida</taxon>
        <taxon>eudicotyledons</taxon>
        <taxon>Gunneridae</taxon>
        <taxon>Pentapetalae</taxon>
        <taxon>rosids</taxon>
        <taxon>fabids</taxon>
        <taxon>Malpighiales</taxon>
        <taxon>Euphorbiaceae</taxon>
        <taxon>Crotonoideae</taxon>
        <taxon>Manihoteae</taxon>
        <taxon>Manihot</taxon>
    </lineage>
</organism>
<dbReference type="Pfam" id="PF13812">
    <property type="entry name" value="PPR_3"/>
    <property type="match status" value="1"/>
</dbReference>
<dbReference type="EMBL" id="CM004387">
    <property type="protein sequence ID" value="OAY61281.1"/>
    <property type="molecule type" value="Genomic_DNA"/>
</dbReference>
<dbReference type="Proteomes" id="UP000091857">
    <property type="component" value="Chromosome 1"/>
</dbReference>
<evidence type="ECO:0000313" key="5">
    <source>
        <dbReference type="Proteomes" id="UP000091857"/>
    </source>
</evidence>
<dbReference type="PANTHER" id="PTHR47447:SF17">
    <property type="entry name" value="OS12G0638900 PROTEIN"/>
    <property type="match status" value="1"/>
</dbReference>
<feature type="repeat" description="PPR" evidence="3">
    <location>
        <begin position="266"/>
        <end position="300"/>
    </location>
</feature>
<dbReference type="Pfam" id="PF13041">
    <property type="entry name" value="PPR_2"/>
    <property type="match status" value="1"/>
</dbReference>
<dbReference type="PROSITE" id="PS51375">
    <property type="entry name" value="PPR"/>
    <property type="match status" value="3"/>
</dbReference>
<dbReference type="GO" id="GO:0005737">
    <property type="term" value="C:cytoplasm"/>
    <property type="evidence" value="ECO:0000318"/>
    <property type="project" value="GO_Central"/>
</dbReference>
<evidence type="ECO:0008006" key="6">
    <source>
        <dbReference type="Google" id="ProtNLM"/>
    </source>
</evidence>
<name>A0A251LT01_MANES</name>
<dbReference type="NCBIfam" id="TIGR00756">
    <property type="entry name" value="PPR"/>
    <property type="match status" value="3"/>
</dbReference>
<comment type="similarity">
    <text evidence="1">Belongs to the PPR family. P subfamily.</text>
</comment>
<dbReference type="Gene3D" id="1.25.40.10">
    <property type="entry name" value="Tetratricopeptide repeat domain"/>
    <property type="match status" value="2"/>
</dbReference>
<keyword evidence="2" id="KW-0677">Repeat</keyword>
<keyword evidence="5" id="KW-1185">Reference proteome</keyword>